<comment type="caution">
    <text evidence="2">The sequence shown here is derived from an EMBL/GenBank/DDBJ whole genome shotgun (WGS) entry which is preliminary data.</text>
</comment>
<gene>
    <name evidence="2" type="ORF">UJA718_LOCUS47639</name>
</gene>
<feature type="region of interest" description="Disordered" evidence="1">
    <location>
        <begin position="1"/>
        <end position="47"/>
    </location>
</feature>
<accession>A0A821XQX5</accession>
<feature type="compositionally biased region" description="Basic and acidic residues" evidence="1">
    <location>
        <begin position="1"/>
        <end position="10"/>
    </location>
</feature>
<evidence type="ECO:0000313" key="2">
    <source>
        <dbReference type="EMBL" id="CAF4948495.1"/>
    </source>
</evidence>
<name>A0A821XQX5_9BILA</name>
<dbReference type="EMBL" id="CAJOBP010091320">
    <property type="protein sequence ID" value="CAF4948495.1"/>
    <property type="molecule type" value="Genomic_DNA"/>
</dbReference>
<feature type="non-terminal residue" evidence="2">
    <location>
        <position position="1"/>
    </location>
</feature>
<evidence type="ECO:0000256" key="1">
    <source>
        <dbReference type="SAM" id="MobiDB-lite"/>
    </source>
</evidence>
<protein>
    <submittedName>
        <fullName evidence="2">Uncharacterized protein</fullName>
    </submittedName>
</protein>
<feature type="compositionally biased region" description="Low complexity" evidence="1">
    <location>
        <begin position="18"/>
        <end position="47"/>
    </location>
</feature>
<keyword evidence="3" id="KW-1185">Reference proteome</keyword>
<dbReference type="Proteomes" id="UP000663873">
    <property type="component" value="Unassembled WGS sequence"/>
</dbReference>
<sequence length="71" mass="8017">SAHEHDERSYSGKRSAPNLNNNNNTNATNLRSLVSSTVTNNVISSTSIRRDIRDKERTFTSCKYTSSFSYN</sequence>
<evidence type="ECO:0000313" key="3">
    <source>
        <dbReference type="Proteomes" id="UP000663873"/>
    </source>
</evidence>
<reference evidence="2" key="1">
    <citation type="submission" date="2021-02" db="EMBL/GenBank/DDBJ databases">
        <authorList>
            <person name="Nowell W R."/>
        </authorList>
    </citation>
    <scope>NUCLEOTIDE SEQUENCE</scope>
</reference>
<proteinExistence type="predicted"/>
<dbReference type="AlphaFoldDB" id="A0A821XQX5"/>
<organism evidence="2 3">
    <name type="scientific">Rotaria socialis</name>
    <dbReference type="NCBI Taxonomy" id="392032"/>
    <lineage>
        <taxon>Eukaryota</taxon>
        <taxon>Metazoa</taxon>
        <taxon>Spiralia</taxon>
        <taxon>Gnathifera</taxon>
        <taxon>Rotifera</taxon>
        <taxon>Eurotatoria</taxon>
        <taxon>Bdelloidea</taxon>
        <taxon>Philodinida</taxon>
        <taxon>Philodinidae</taxon>
        <taxon>Rotaria</taxon>
    </lineage>
</organism>